<dbReference type="Gene3D" id="3.90.930.1">
    <property type="match status" value="1"/>
</dbReference>
<evidence type="ECO:0008006" key="3">
    <source>
        <dbReference type="Google" id="ProtNLM"/>
    </source>
</evidence>
<reference evidence="1 2" key="1">
    <citation type="submission" date="2020-04" db="EMBL/GenBank/DDBJ databases">
        <title>Genome sequence of Altibacter aquimarinus strain ALE3EI.</title>
        <authorList>
            <person name="Oh H.-M."/>
            <person name="Jang D."/>
        </authorList>
    </citation>
    <scope>NUCLEOTIDE SEQUENCE [LARGE SCALE GENOMIC DNA]</scope>
    <source>
        <strain evidence="1 2">ALE3EI</strain>
    </source>
</reference>
<accession>A0A7G8PRN7</accession>
<dbReference type="KEGG" id="alti:ALE3EI_0419"/>
<name>A0A7G8PRN7_9FLAO</name>
<dbReference type="Pfam" id="PF07661">
    <property type="entry name" value="MORN_2"/>
    <property type="match status" value="2"/>
</dbReference>
<sequence>MKKITILFLLVGNMVLAQSRQQTEGQIKALLGEYGTFIVEGSAGGEQKQCTVTFNNGVVEILLVHSGEPNVIKSIGGVDAFNSLVESAMEVKRYTFNLTDMKLKKDGTVDFSLMQFVNGKTLLVLNLKTASFKSFYEGTIYKRNNPNEKSKVVKGFNTNEVYQAFFNDPLAESKIKSTTTTTISIPLKAAAVDSDWFLNGLKQLFAKYSNSNRDIEFTYGANRKTTSEIQLFYGAKHGYSTFYFDSGEKRLIELWENGKRVAFVDQFLPDGTQILKDGNGVYMTFYENGRKSYEAEHSGGKRSGVANWYYENGQLMESAIYKYNRDDISGYRWEIISSFHKDGTPRDAGTLKNGNGTWLVYDNNGNVTKVLTYKEGLSVN</sequence>
<dbReference type="AlphaFoldDB" id="A0A7G8PRN7"/>
<dbReference type="InterPro" id="IPR011652">
    <property type="entry name" value="MORN_2"/>
</dbReference>
<organism evidence="1 2">
    <name type="scientific">Constantimarinum furrinae</name>
    <dbReference type="NCBI Taxonomy" id="2562285"/>
    <lineage>
        <taxon>Bacteria</taxon>
        <taxon>Pseudomonadati</taxon>
        <taxon>Bacteroidota</taxon>
        <taxon>Flavobacteriia</taxon>
        <taxon>Flavobacteriales</taxon>
        <taxon>Flavobacteriaceae</taxon>
        <taxon>Altibacter/Constantimarinum group</taxon>
        <taxon>Constantimarinum</taxon>
    </lineage>
</organism>
<dbReference type="Proteomes" id="UP000515514">
    <property type="component" value="Chromosome"/>
</dbReference>
<dbReference type="RefSeq" id="WP_186990366.1">
    <property type="nucleotide sequence ID" value="NZ_CP052909.1"/>
</dbReference>
<dbReference type="SUPFAM" id="SSF82185">
    <property type="entry name" value="Histone H3 K4-specific methyltransferase SET7/9 N-terminal domain"/>
    <property type="match status" value="1"/>
</dbReference>
<keyword evidence="2" id="KW-1185">Reference proteome</keyword>
<proteinExistence type="predicted"/>
<protein>
    <recommendedName>
        <fullName evidence="3">Toxin-antitoxin system YwqK family antitoxin</fullName>
    </recommendedName>
</protein>
<dbReference type="EMBL" id="CP052909">
    <property type="protein sequence ID" value="QNJ97003.1"/>
    <property type="molecule type" value="Genomic_DNA"/>
</dbReference>
<gene>
    <name evidence="1" type="ORF">ALE3EI_0419</name>
</gene>
<evidence type="ECO:0000313" key="1">
    <source>
        <dbReference type="EMBL" id="QNJ97003.1"/>
    </source>
</evidence>
<evidence type="ECO:0000313" key="2">
    <source>
        <dbReference type="Proteomes" id="UP000515514"/>
    </source>
</evidence>